<dbReference type="InterPro" id="IPR027417">
    <property type="entry name" value="P-loop_NTPase"/>
</dbReference>
<organism evidence="1 2">
    <name type="scientific">Actinoplanes xinjiangensis</name>
    <dbReference type="NCBI Taxonomy" id="512350"/>
    <lineage>
        <taxon>Bacteria</taxon>
        <taxon>Bacillati</taxon>
        <taxon>Actinomycetota</taxon>
        <taxon>Actinomycetes</taxon>
        <taxon>Micromonosporales</taxon>
        <taxon>Micromonosporaceae</taxon>
        <taxon>Actinoplanes</taxon>
    </lineage>
</organism>
<dbReference type="Proteomes" id="UP000245697">
    <property type="component" value="Unassembled WGS sequence"/>
</dbReference>
<dbReference type="RefSeq" id="WP_109596094.1">
    <property type="nucleotide sequence ID" value="NZ_BONA01000061.1"/>
</dbReference>
<protein>
    <recommendedName>
        <fullName evidence="3">AAA domain-containing protein</fullName>
    </recommendedName>
</protein>
<evidence type="ECO:0000313" key="2">
    <source>
        <dbReference type="Proteomes" id="UP000245697"/>
    </source>
</evidence>
<proteinExistence type="predicted"/>
<dbReference type="SUPFAM" id="SSF52540">
    <property type="entry name" value="P-loop containing nucleoside triphosphate hydrolases"/>
    <property type="match status" value="1"/>
</dbReference>
<gene>
    <name evidence="1" type="ORF">BC793_11193</name>
</gene>
<comment type="caution">
    <text evidence="1">The sequence shown here is derived from an EMBL/GenBank/DDBJ whole genome shotgun (WGS) entry which is preliminary data.</text>
</comment>
<keyword evidence="2" id="KW-1185">Reference proteome</keyword>
<dbReference type="AlphaFoldDB" id="A0A316FCA0"/>
<dbReference type="OrthoDB" id="5060899at2"/>
<accession>A0A316FCA0</accession>
<sequence length="196" mass="21984">MLLTISGSSCSGKTTVVRACGPVDGLVWHDFDEIGVPAGADVVWRQRSLEQWIRRALRYQADGRDMLLTGQSPLGEVLACPSATALNGVAACLLDVDDEVRRQRLTRRDPGKWDARATEAFLGWARWQRAHAADRTHRPEAITAGGWDRMRWERWNDLPHWAVTVIDTTGRTVGESAADLRRWIDGHRRPANHDIA</sequence>
<dbReference type="Gene3D" id="3.40.50.300">
    <property type="entry name" value="P-loop containing nucleotide triphosphate hydrolases"/>
    <property type="match status" value="1"/>
</dbReference>
<evidence type="ECO:0000313" key="1">
    <source>
        <dbReference type="EMBL" id="PWK45119.1"/>
    </source>
</evidence>
<dbReference type="EMBL" id="QGGR01000011">
    <property type="protein sequence ID" value="PWK45119.1"/>
    <property type="molecule type" value="Genomic_DNA"/>
</dbReference>
<reference evidence="1 2" key="1">
    <citation type="submission" date="2018-05" db="EMBL/GenBank/DDBJ databases">
        <title>Genomic Encyclopedia of Archaeal and Bacterial Type Strains, Phase II (KMG-II): from individual species to whole genera.</title>
        <authorList>
            <person name="Goeker M."/>
        </authorList>
    </citation>
    <scope>NUCLEOTIDE SEQUENCE [LARGE SCALE GENOMIC DNA]</scope>
    <source>
        <strain evidence="1 2">DSM 45184</strain>
    </source>
</reference>
<evidence type="ECO:0008006" key="3">
    <source>
        <dbReference type="Google" id="ProtNLM"/>
    </source>
</evidence>
<name>A0A316FCA0_9ACTN</name>